<accession>A0ABX8GQ66</accession>
<dbReference type="EMBL" id="CP076128">
    <property type="protein sequence ID" value="QWG05628.1"/>
    <property type="molecule type" value="Genomic_DNA"/>
</dbReference>
<dbReference type="PANTHER" id="PTHR13308:SF40">
    <property type="entry name" value="NEDD4-BINDING PROTEIN 2-LIKE 1"/>
    <property type="match status" value="1"/>
</dbReference>
<proteinExistence type="predicted"/>
<dbReference type="GO" id="GO:0005524">
    <property type="term" value="F:ATP binding"/>
    <property type="evidence" value="ECO:0007669"/>
    <property type="project" value="UniProtKB-KW"/>
</dbReference>
<dbReference type="PANTHER" id="PTHR13308">
    <property type="entry name" value="NEDD4-BINDING PROTEIN 2-LIKE 1"/>
    <property type="match status" value="1"/>
</dbReference>
<dbReference type="Gene3D" id="3.40.50.300">
    <property type="entry name" value="P-loop containing nucleotide triphosphate hydrolases"/>
    <property type="match status" value="1"/>
</dbReference>
<dbReference type="Proteomes" id="UP000682802">
    <property type="component" value="Chromosome 1"/>
</dbReference>
<keyword evidence="1" id="KW-0067">ATP-binding</keyword>
<evidence type="ECO:0000313" key="2">
    <source>
        <dbReference type="Proteomes" id="UP000682802"/>
    </source>
</evidence>
<keyword evidence="1" id="KW-0547">Nucleotide-binding</keyword>
<sequence>MKRLILLRGLPGAGKSTLAASLGGSIEADDFMVDKEGNYFFDPKKLPVAHKQCEEMTAYCMGRAQELIIVSNTFTTEQEMKSYFLLAEKHNYEVSTVIVENRHNSSSVHNVPDFRIQKMKERFDIKL</sequence>
<dbReference type="InterPro" id="IPR026302">
    <property type="entry name" value="NEDD4-bd_p2"/>
</dbReference>
<dbReference type="InterPro" id="IPR027417">
    <property type="entry name" value="P-loop_NTPase"/>
</dbReference>
<keyword evidence="2" id="KW-1185">Reference proteome</keyword>
<protein>
    <submittedName>
        <fullName evidence="1">ATP-binding protein</fullName>
    </submittedName>
</protein>
<organism evidence="1 2">
    <name type="scientific">Flammeovirga kamogawensis</name>
    <dbReference type="NCBI Taxonomy" id="373891"/>
    <lineage>
        <taxon>Bacteria</taxon>
        <taxon>Pseudomonadati</taxon>
        <taxon>Bacteroidota</taxon>
        <taxon>Cytophagia</taxon>
        <taxon>Cytophagales</taxon>
        <taxon>Flammeovirgaceae</taxon>
        <taxon>Flammeovirga</taxon>
    </lineage>
</organism>
<evidence type="ECO:0000313" key="1">
    <source>
        <dbReference type="EMBL" id="QWG05628.1"/>
    </source>
</evidence>
<gene>
    <name evidence="1" type="ORF">KM029_09555</name>
</gene>
<name>A0ABX8GQ66_9BACT</name>
<dbReference type="SUPFAM" id="SSF52540">
    <property type="entry name" value="P-loop containing nucleoside triphosphate hydrolases"/>
    <property type="match status" value="1"/>
</dbReference>
<dbReference type="Pfam" id="PF13671">
    <property type="entry name" value="AAA_33"/>
    <property type="match status" value="1"/>
</dbReference>
<dbReference type="RefSeq" id="WP_144073075.1">
    <property type="nucleotide sequence ID" value="NZ_CP076128.1"/>
</dbReference>
<reference evidence="1 2" key="1">
    <citation type="submission" date="2021-05" db="EMBL/GenBank/DDBJ databases">
        <title>Comparative genomic studies on the polysaccharide-degrading batcterial strains of the Flammeovirga genus.</title>
        <authorList>
            <person name="Zewei F."/>
            <person name="Zheng Z."/>
            <person name="Yu L."/>
            <person name="Ruyue G."/>
            <person name="Yanhong M."/>
            <person name="Yuanyuan C."/>
            <person name="Jingyan G."/>
            <person name="Wenjun H."/>
        </authorList>
    </citation>
    <scope>NUCLEOTIDE SEQUENCE [LARGE SCALE GENOMIC DNA]</scope>
    <source>
        <strain evidence="1 2">YS10</strain>
    </source>
</reference>